<sequence>HLLSLGLKRTDIIDESLVSPAKAEKLLRKAGHPNKDLPELLQGLVIKPPGRATLAPLSDKRPEVEDVSAVVFESHD</sequence>
<proteinExistence type="predicted"/>
<feature type="non-terminal residue" evidence="1">
    <location>
        <position position="76"/>
    </location>
</feature>
<feature type="non-terminal residue" evidence="1">
    <location>
        <position position="1"/>
    </location>
</feature>
<gene>
    <name evidence="1" type="ORF">GM544_15360</name>
</gene>
<dbReference type="InterPro" id="IPR021229">
    <property type="entry name" value="DUF2800"/>
</dbReference>
<dbReference type="RefSeq" id="WP_155474156.1">
    <property type="nucleotide sequence ID" value="NZ_WNIB01001020.1"/>
</dbReference>
<dbReference type="EMBL" id="WNIB01001020">
    <property type="protein sequence ID" value="MTV91771.1"/>
    <property type="molecule type" value="Genomic_DNA"/>
</dbReference>
<name>A0A6G2DPV1_STREE</name>
<evidence type="ECO:0000313" key="2">
    <source>
        <dbReference type="Proteomes" id="UP000476212"/>
    </source>
</evidence>
<reference evidence="1 2" key="1">
    <citation type="submission" date="2019-11" db="EMBL/GenBank/DDBJ databases">
        <title>Growth characteristics of pneumococcus vary with the chemical composition of the capsule and with environmental conditions.</title>
        <authorList>
            <person name="Tothpal A."/>
            <person name="Desobry K."/>
            <person name="Joshi S."/>
            <person name="Wyllie A.L."/>
            <person name="Weinberger D.M."/>
        </authorList>
    </citation>
    <scope>NUCLEOTIDE SEQUENCE [LARGE SCALE GENOMIC DNA]</scope>
    <source>
        <strain evidence="2">pnumococcus15C</strain>
    </source>
</reference>
<dbReference type="Pfam" id="PF10926">
    <property type="entry name" value="DUF2800"/>
    <property type="match status" value="1"/>
</dbReference>
<protein>
    <submittedName>
        <fullName evidence="1">DUF2800 domain-containing protein</fullName>
    </submittedName>
</protein>
<accession>A0A6G2DPV1</accession>
<dbReference type="AlphaFoldDB" id="A0A6G2DPV1"/>
<comment type="caution">
    <text evidence="1">The sequence shown here is derived from an EMBL/GenBank/DDBJ whole genome shotgun (WGS) entry which is preliminary data.</text>
</comment>
<dbReference type="Proteomes" id="UP000476212">
    <property type="component" value="Unassembled WGS sequence"/>
</dbReference>
<organism evidence="1 2">
    <name type="scientific">Streptococcus pneumoniae</name>
    <dbReference type="NCBI Taxonomy" id="1313"/>
    <lineage>
        <taxon>Bacteria</taxon>
        <taxon>Bacillati</taxon>
        <taxon>Bacillota</taxon>
        <taxon>Bacilli</taxon>
        <taxon>Lactobacillales</taxon>
        <taxon>Streptococcaceae</taxon>
        <taxon>Streptococcus</taxon>
    </lineage>
</organism>
<evidence type="ECO:0000313" key="1">
    <source>
        <dbReference type="EMBL" id="MTV91771.1"/>
    </source>
</evidence>